<organism evidence="2 3">
    <name type="scientific">Ancylostoma caninum</name>
    <name type="common">Dog hookworm</name>
    <dbReference type="NCBI Taxonomy" id="29170"/>
    <lineage>
        <taxon>Eukaryota</taxon>
        <taxon>Metazoa</taxon>
        <taxon>Ecdysozoa</taxon>
        <taxon>Nematoda</taxon>
        <taxon>Chromadorea</taxon>
        <taxon>Rhabditida</taxon>
        <taxon>Rhabditina</taxon>
        <taxon>Rhabditomorpha</taxon>
        <taxon>Strongyloidea</taxon>
        <taxon>Ancylostomatidae</taxon>
        <taxon>Ancylostomatinae</taxon>
        <taxon>Ancylostoma</taxon>
    </lineage>
</organism>
<gene>
    <name evidence="2" type="ORF">ANCCAN_07397</name>
</gene>
<proteinExistence type="predicted"/>
<keyword evidence="3" id="KW-1185">Reference proteome</keyword>
<sequence length="130" mass="15267">MFEKTRKRPASKLDDWLREGATGKKPTMDIDRMLASTTTRLLKEKLPFKKMQDSYDITQLYKDSGFFILEREKEQEAARLIADLIASKQLPQYALSSVQRQEQKNPKKPLRKPWKKKGKLKKKNKLAKKT</sequence>
<protein>
    <submittedName>
        <fullName evidence="2">Uncharacterized protein</fullName>
    </submittedName>
</protein>
<dbReference type="EMBL" id="JOJR01000077">
    <property type="protein sequence ID" value="RCN46537.1"/>
    <property type="molecule type" value="Genomic_DNA"/>
</dbReference>
<feature type="region of interest" description="Disordered" evidence="1">
    <location>
        <begin position="95"/>
        <end position="130"/>
    </location>
</feature>
<evidence type="ECO:0000313" key="2">
    <source>
        <dbReference type="EMBL" id="RCN46537.1"/>
    </source>
</evidence>
<dbReference type="Proteomes" id="UP000252519">
    <property type="component" value="Unassembled WGS sequence"/>
</dbReference>
<evidence type="ECO:0000256" key="1">
    <source>
        <dbReference type="SAM" id="MobiDB-lite"/>
    </source>
</evidence>
<feature type="region of interest" description="Disordered" evidence="1">
    <location>
        <begin position="1"/>
        <end position="22"/>
    </location>
</feature>
<feature type="compositionally biased region" description="Basic residues" evidence="1">
    <location>
        <begin position="106"/>
        <end position="130"/>
    </location>
</feature>
<accession>A0A368GU89</accession>
<reference evidence="2 3" key="1">
    <citation type="submission" date="2014-10" db="EMBL/GenBank/DDBJ databases">
        <title>Draft genome of the hookworm Ancylostoma caninum.</title>
        <authorList>
            <person name="Mitreva M."/>
        </authorList>
    </citation>
    <scope>NUCLEOTIDE SEQUENCE [LARGE SCALE GENOMIC DNA]</scope>
    <source>
        <strain evidence="2 3">Baltimore</strain>
    </source>
</reference>
<feature type="compositionally biased region" description="Basic and acidic residues" evidence="1">
    <location>
        <begin position="11"/>
        <end position="22"/>
    </location>
</feature>
<evidence type="ECO:0000313" key="3">
    <source>
        <dbReference type="Proteomes" id="UP000252519"/>
    </source>
</evidence>
<comment type="caution">
    <text evidence="2">The sequence shown here is derived from an EMBL/GenBank/DDBJ whole genome shotgun (WGS) entry which is preliminary data.</text>
</comment>
<dbReference type="AlphaFoldDB" id="A0A368GU89"/>
<dbReference type="OrthoDB" id="5836208at2759"/>
<name>A0A368GU89_ANCCA</name>
<feature type="compositionally biased region" description="Basic residues" evidence="1">
    <location>
        <begin position="1"/>
        <end position="10"/>
    </location>
</feature>